<dbReference type="SUPFAM" id="SSF53067">
    <property type="entry name" value="Actin-like ATPase domain"/>
    <property type="match status" value="1"/>
</dbReference>
<dbReference type="SMART" id="SM00842">
    <property type="entry name" value="FtsA"/>
    <property type="match status" value="1"/>
</dbReference>
<evidence type="ECO:0000259" key="1">
    <source>
        <dbReference type="SMART" id="SM00842"/>
    </source>
</evidence>
<feature type="domain" description="SHS2" evidence="1">
    <location>
        <begin position="6"/>
        <end position="116"/>
    </location>
</feature>
<dbReference type="GO" id="GO:0032153">
    <property type="term" value="C:cell division site"/>
    <property type="evidence" value="ECO:0007669"/>
    <property type="project" value="TreeGrafter"/>
</dbReference>
<dbReference type="EMBL" id="PFWS01000010">
    <property type="protein sequence ID" value="PJA47592.1"/>
    <property type="molecule type" value="Genomic_DNA"/>
</dbReference>
<comment type="caution">
    <text evidence="2">The sequence shown here is derived from an EMBL/GenBank/DDBJ whole genome shotgun (WGS) entry which is preliminary data.</text>
</comment>
<organism evidence="2 3">
    <name type="scientific">Candidatus Uhrbacteria bacterium CG_4_9_14_3_um_filter_36_7</name>
    <dbReference type="NCBI Taxonomy" id="1975033"/>
    <lineage>
        <taxon>Bacteria</taxon>
        <taxon>Candidatus Uhriibacteriota</taxon>
    </lineage>
</organism>
<evidence type="ECO:0000313" key="2">
    <source>
        <dbReference type="EMBL" id="PJA47592.1"/>
    </source>
</evidence>
<dbReference type="InterPro" id="IPR050696">
    <property type="entry name" value="FtsA/MreB"/>
</dbReference>
<dbReference type="PANTHER" id="PTHR32432">
    <property type="entry name" value="CELL DIVISION PROTEIN FTSA-RELATED"/>
    <property type="match status" value="1"/>
</dbReference>
<name>A0A2M7XI80_9BACT</name>
<dbReference type="GO" id="GO:0009898">
    <property type="term" value="C:cytoplasmic side of plasma membrane"/>
    <property type="evidence" value="ECO:0007669"/>
    <property type="project" value="TreeGrafter"/>
</dbReference>
<gene>
    <name evidence="2" type="ORF">CO172_00770</name>
</gene>
<dbReference type="Proteomes" id="UP000229749">
    <property type="component" value="Unassembled WGS sequence"/>
</dbReference>
<proteinExistence type="predicted"/>
<dbReference type="Gene3D" id="3.30.420.40">
    <property type="match status" value="1"/>
</dbReference>
<dbReference type="AlphaFoldDB" id="A0A2M7XI80"/>
<sequence length="116" mass="12355">MSQEIITGLDIGSYAVRVATGQILPGNQDRIQIIGAIEVPSSGVRKGVVTDLEETISSISKALEQAERLTGFPIERVWVGISGSHILTQQSKGVIGVARNDGEIREEDVSRALEAA</sequence>
<protein>
    <submittedName>
        <fullName evidence="2">Cell division protein FtsA</fullName>
    </submittedName>
</protein>
<reference evidence="3" key="1">
    <citation type="submission" date="2017-09" db="EMBL/GenBank/DDBJ databases">
        <title>Depth-based differentiation of microbial function through sediment-hosted aquifers and enrichment of novel symbionts in the deep terrestrial subsurface.</title>
        <authorList>
            <person name="Probst A.J."/>
            <person name="Ladd B."/>
            <person name="Jarett J.K."/>
            <person name="Geller-Mcgrath D.E."/>
            <person name="Sieber C.M.K."/>
            <person name="Emerson J.B."/>
            <person name="Anantharaman K."/>
            <person name="Thomas B.C."/>
            <person name="Malmstrom R."/>
            <person name="Stieglmeier M."/>
            <person name="Klingl A."/>
            <person name="Woyke T."/>
            <person name="Ryan C.M."/>
            <person name="Banfield J.F."/>
        </authorList>
    </citation>
    <scope>NUCLEOTIDE SEQUENCE [LARGE SCALE GENOMIC DNA]</scope>
</reference>
<accession>A0A2M7XI80</accession>
<keyword evidence="2" id="KW-0132">Cell division</keyword>
<keyword evidence="2" id="KW-0131">Cell cycle</keyword>
<evidence type="ECO:0000313" key="3">
    <source>
        <dbReference type="Proteomes" id="UP000229749"/>
    </source>
</evidence>
<feature type="non-terminal residue" evidence="2">
    <location>
        <position position="116"/>
    </location>
</feature>
<dbReference type="GO" id="GO:0051301">
    <property type="term" value="P:cell division"/>
    <property type="evidence" value="ECO:0007669"/>
    <property type="project" value="UniProtKB-KW"/>
</dbReference>
<dbReference type="PANTHER" id="PTHR32432:SF4">
    <property type="entry name" value="CELL DIVISION PROTEIN FTSA"/>
    <property type="match status" value="1"/>
</dbReference>
<dbReference type="InterPro" id="IPR003494">
    <property type="entry name" value="SHS2_FtsA"/>
</dbReference>
<dbReference type="InterPro" id="IPR043129">
    <property type="entry name" value="ATPase_NBD"/>
</dbReference>